<organism evidence="2">
    <name type="scientific">Trichuris suis</name>
    <name type="common">pig whipworm</name>
    <dbReference type="NCBI Taxonomy" id="68888"/>
    <lineage>
        <taxon>Eukaryota</taxon>
        <taxon>Metazoa</taxon>
        <taxon>Ecdysozoa</taxon>
        <taxon>Nematoda</taxon>
        <taxon>Enoplea</taxon>
        <taxon>Dorylaimia</taxon>
        <taxon>Trichinellida</taxon>
        <taxon>Trichuridae</taxon>
        <taxon>Trichuris</taxon>
    </lineage>
</organism>
<dbReference type="AlphaFoldDB" id="A0A085N8V4"/>
<accession>A0A085N8V4</accession>
<protein>
    <submittedName>
        <fullName evidence="2">Uncharacterized protein</fullName>
    </submittedName>
</protein>
<dbReference type="EMBL" id="KL367530">
    <property type="protein sequence ID" value="KFD65900.1"/>
    <property type="molecule type" value="Genomic_DNA"/>
</dbReference>
<evidence type="ECO:0000313" key="2">
    <source>
        <dbReference type="EMBL" id="KFD65900.1"/>
    </source>
</evidence>
<dbReference type="Proteomes" id="UP000030764">
    <property type="component" value="Unassembled WGS sequence"/>
</dbReference>
<keyword evidence="3" id="KW-1185">Reference proteome</keyword>
<evidence type="ECO:0000313" key="1">
    <source>
        <dbReference type="EMBL" id="KFD55303.1"/>
    </source>
</evidence>
<dbReference type="Proteomes" id="UP000030758">
    <property type="component" value="Unassembled WGS sequence"/>
</dbReference>
<sequence>MANRNGIESQQSFDSREEQCQSALHISVGTDQRNMLIKQDCQQARKGNVEHKEEFQTRI</sequence>
<proteinExistence type="predicted"/>
<evidence type="ECO:0000313" key="3">
    <source>
        <dbReference type="Proteomes" id="UP000030764"/>
    </source>
</evidence>
<reference evidence="2 3" key="1">
    <citation type="journal article" date="2014" name="Nat. Genet.">
        <title>Genome and transcriptome of the porcine whipworm Trichuris suis.</title>
        <authorList>
            <person name="Jex A.R."/>
            <person name="Nejsum P."/>
            <person name="Schwarz E.M."/>
            <person name="Hu L."/>
            <person name="Young N.D."/>
            <person name="Hall R.S."/>
            <person name="Korhonen P.K."/>
            <person name="Liao S."/>
            <person name="Thamsborg S."/>
            <person name="Xia J."/>
            <person name="Xu P."/>
            <person name="Wang S."/>
            <person name="Scheerlinck J.P."/>
            <person name="Hofmann A."/>
            <person name="Sternberg P.W."/>
            <person name="Wang J."/>
            <person name="Gasser R.B."/>
        </authorList>
    </citation>
    <scope>NUCLEOTIDE SEQUENCE [LARGE SCALE GENOMIC DNA]</scope>
    <source>
        <strain evidence="2">DCEP-RM93F</strain>
        <strain evidence="1">DCEP-RM93M</strain>
    </source>
</reference>
<name>A0A085N8V4_9BILA</name>
<gene>
    <name evidence="1" type="ORF">M513_03944</name>
    <name evidence="2" type="ORF">M514_03944</name>
</gene>
<dbReference type="EMBL" id="KL363201">
    <property type="protein sequence ID" value="KFD55303.1"/>
    <property type="molecule type" value="Genomic_DNA"/>
</dbReference>